<gene>
    <name evidence="3" type="ORF">FVE85_0279</name>
</gene>
<keyword evidence="4" id="KW-1185">Reference proteome</keyword>
<dbReference type="InterPro" id="IPR009515">
    <property type="entry name" value="DUF1138"/>
</dbReference>
<evidence type="ECO:0000256" key="1">
    <source>
        <dbReference type="SAM" id="MobiDB-lite"/>
    </source>
</evidence>
<dbReference type="OrthoDB" id="1840418at2759"/>
<dbReference type="Proteomes" id="UP000324585">
    <property type="component" value="Unassembled WGS sequence"/>
</dbReference>
<keyword evidence="2" id="KW-0472">Membrane</keyword>
<evidence type="ECO:0000313" key="3">
    <source>
        <dbReference type="EMBL" id="KAA8496550.1"/>
    </source>
</evidence>
<keyword evidence="2" id="KW-0812">Transmembrane</keyword>
<dbReference type="AlphaFoldDB" id="A0A5J4YZV8"/>
<accession>A0A5J4YZV8</accession>
<feature type="transmembrane region" description="Helical" evidence="2">
    <location>
        <begin position="25"/>
        <end position="44"/>
    </location>
</feature>
<comment type="caution">
    <text evidence="3">The sequence shown here is derived from an EMBL/GenBank/DDBJ whole genome shotgun (WGS) entry which is preliminary data.</text>
</comment>
<dbReference type="Pfam" id="PF06592">
    <property type="entry name" value="DUF1138"/>
    <property type="match status" value="1"/>
</dbReference>
<name>A0A5J4YZV8_PORPP</name>
<dbReference type="EMBL" id="VRMN01000002">
    <property type="protein sequence ID" value="KAA8496550.1"/>
    <property type="molecule type" value="Genomic_DNA"/>
</dbReference>
<keyword evidence="2" id="KW-1133">Transmembrane helix</keyword>
<evidence type="ECO:0000256" key="2">
    <source>
        <dbReference type="SAM" id="Phobius"/>
    </source>
</evidence>
<evidence type="ECO:0000313" key="4">
    <source>
        <dbReference type="Proteomes" id="UP000324585"/>
    </source>
</evidence>
<proteinExistence type="predicted"/>
<feature type="region of interest" description="Disordered" evidence="1">
    <location>
        <begin position="78"/>
        <end position="97"/>
    </location>
</feature>
<organism evidence="3 4">
    <name type="scientific">Porphyridium purpureum</name>
    <name type="common">Red alga</name>
    <name type="synonym">Porphyridium cruentum</name>
    <dbReference type="NCBI Taxonomy" id="35688"/>
    <lineage>
        <taxon>Eukaryota</taxon>
        <taxon>Rhodophyta</taxon>
        <taxon>Bangiophyceae</taxon>
        <taxon>Porphyridiales</taxon>
        <taxon>Porphyridiaceae</taxon>
        <taxon>Porphyridium</taxon>
    </lineage>
</organism>
<sequence>MVGVDNSCTDYQVFPDRIHKLPQRVQVWGGTAILVGLGTAIYLYKRANRKVGRTGTKEWHDATLAMMPAWPREAAGPVEMNPIRRRRYPQNYPDLQK</sequence>
<protein>
    <submittedName>
        <fullName evidence="3">Uncharacterized protein</fullName>
    </submittedName>
</protein>
<reference evidence="4" key="1">
    <citation type="journal article" date="2019" name="Nat. Commun.">
        <title>Expansion of phycobilisome linker gene families in mesophilic red algae.</title>
        <authorList>
            <person name="Lee J."/>
            <person name="Kim D."/>
            <person name="Bhattacharya D."/>
            <person name="Yoon H.S."/>
        </authorList>
    </citation>
    <scope>NUCLEOTIDE SEQUENCE [LARGE SCALE GENOMIC DNA]</scope>
    <source>
        <strain evidence="4">CCMP 1328</strain>
    </source>
</reference>